<dbReference type="SMART" id="SM00195">
    <property type="entry name" value="DSPc"/>
    <property type="match status" value="1"/>
</dbReference>
<reference evidence="7" key="2">
    <citation type="submission" date="2015-02" db="UniProtKB">
        <authorList>
            <consortium name="EnsemblMetazoa"/>
        </authorList>
    </citation>
    <scope>IDENTIFICATION</scope>
</reference>
<name>T1JP03_STRMM</name>
<evidence type="ECO:0000256" key="4">
    <source>
        <dbReference type="ARBA" id="ARBA00022912"/>
    </source>
</evidence>
<evidence type="ECO:0000313" key="8">
    <source>
        <dbReference type="Proteomes" id="UP000014500"/>
    </source>
</evidence>
<accession>T1JP03</accession>
<dbReference type="AlphaFoldDB" id="T1JP03"/>
<keyword evidence="3" id="KW-0378">Hydrolase</keyword>
<dbReference type="EC" id="3.1.3.48" evidence="2"/>
<dbReference type="PROSITE" id="PS00383">
    <property type="entry name" value="TYR_PHOSPHATASE_1"/>
    <property type="match status" value="1"/>
</dbReference>
<dbReference type="InterPro" id="IPR020422">
    <property type="entry name" value="TYR_PHOSPHATASE_DUAL_dom"/>
</dbReference>
<dbReference type="InterPro" id="IPR000340">
    <property type="entry name" value="Dual-sp_phosphatase_cat-dom"/>
</dbReference>
<dbReference type="InterPro" id="IPR016130">
    <property type="entry name" value="Tyr_Pase_AS"/>
</dbReference>
<evidence type="ECO:0000256" key="1">
    <source>
        <dbReference type="ARBA" id="ARBA00008601"/>
    </source>
</evidence>
<evidence type="ECO:0000256" key="2">
    <source>
        <dbReference type="ARBA" id="ARBA00013064"/>
    </source>
</evidence>
<dbReference type="STRING" id="126957.T1JP03"/>
<dbReference type="GO" id="GO:0017017">
    <property type="term" value="F:MAP kinase tyrosine/serine/threonine phosphatase activity"/>
    <property type="evidence" value="ECO:0007669"/>
    <property type="project" value="TreeGrafter"/>
</dbReference>
<dbReference type="PhylomeDB" id="T1JP03"/>
<protein>
    <recommendedName>
        <fullName evidence="2">protein-tyrosine-phosphatase</fullName>
        <ecNumber evidence="2">3.1.3.48</ecNumber>
    </recommendedName>
</protein>
<proteinExistence type="inferred from homology"/>
<dbReference type="InterPro" id="IPR000387">
    <property type="entry name" value="Tyr_Pase_dom"/>
</dbReference>
<dbReference type="PROSITE" id="PS50054">
    <property type="entry name" value="TYR_PHOSPHATASE_DUAL"/>
    <property type="match status" value="1"/>
</dbReference>
<comment type="similarity">
    <text evidence="1">Belongs to the protein-tyrosine phosphatase family. Non-receptor class dual specificity subfamily.</text>
</comment>
<evidence type="ECO:0000256" key="3">
    <source>
        <dbReference type="ARBA" id="ARBA00022801"/>
    </source>
</evidence>
<dbReference type="SUPFAM" id="SSF52799">
    <property type="entry name" value="(Phosphotyrosine protein) phosphatases II"/>
    <property type="match status" value="1"/>
</dbReference>
<dbReference type="eggNOG" id="KOG1716">
    <property type="taxonomic scope" value="Eukaryota"/>
</dbReference>
<reference evidence="8" key="1">
    <citation type="submission" date="2011-05" db="EMBL/GenBank/DDBJ databases">
        <authorList>
            <person name="Richards S.R."/>
            <person name="Qu J."/>
            <person name="Jiang H."/>
            <person name="Jhangiani S.N."/>
            <person name="Agravi P."/>
            <person name="Goodspeed R."/>
            <person name="Gross S."/>
            <person name="Mandapat C."/>
            <person name="Jackson L."/>
            <person name="Mathew T."/>
            <person name="Pu L."/>
            <person name="Thornton R."/>
            <person name="Saada N."/>
            <person name="Wilczek-Boney K.B."/>
            <person name="Lee S."/>
            <person name="Kovar C."/>
            <person name="Wu Y."/>
            <person name="Scherer S.E."/>
            <person name="Worley K.C."/>
            <person name="Muzny D.M."/>
            <person name="Gibbs R."/>
        </authorList>
    </citation>
    <scope>NUCLEOTIDE SEQUENCE</scope>
    <source>
        <strain evidence="8">Brora</strain>
    </source>
</reference>
<dbReference type="PANTHER" id="PTHR10159">
    <property type="entry name" value="DUAL SPECIFICITY PROTEIN PHOSPHATASE"/>
    <property type="match status" value="1"/>
</dbReference>
<dbReference type="PROSITE" id="PS50056">
    <property type="entry name" value="TYR_PHOSPHATASE_2"/>
    <property type="match status" value="1"/>
</dbReference>
<sequence length="161" mass="18653">MTKLINMVEKICRKSYGLNLPGDWEPLDVRNEARRNENNVLIHCQAGISRSPTITIAYIMKHTLMNMVDAYRMVKNKRPIISPNFNFMGQLLEFEQNLRSSQDDPECKPCRQCVWTDSNSVTDLSQCVSSNPMAIIDYDCRICREITERIIWLQLKVPVKG</sequence>
<evidence type="ECO:0000259" key="6">
    <source>
        <dbReference type="PROSITE" id="PS50056"/>
    </source>
</evidence>
<feature type="domain" description="Tyrosine-protein phosphatase" evidence="5">
    <location>
        <begin position="1"/>
        <end position="100"/>
    </location>
</feature>
<feature type="domain" description="Tyrosine specific protein phosphatases" evidence="6">
    <location>
        <begin position="2"/>
        <end position="79"/>
    </location>
</feature>
<dbReference type="HOGENOM" id="CLU_1645866_0_0_1"/>
<dbReference type="EMBL" id="JH431494">
    <property type="status" value="NOT_ANNOTATED_CDS"/>
    <property type="molecule type" value="Genomic_DNA"/>
</dbReference>
<dbReference type="GO" id="GO:0005829">
    <property type="term" value="C:cytosol"/>
    <property type="evidence" value="ECO:0007669"/>
    <property type="project" value="TreeGrafter"/>
</dbReference>
<dbReference type="GO" id="GO:0033550">
    <property type="term" value="F:MAP kinase tyrosine phosphatase activity"/>
    <property type="evidence" value="ECO:0007669"/>
    <property type="project" value="TreeGrafter"/>
</dbReference>
<evidence type="ECO:0000313" key="7">
    <source>
        <dbReference type="EnsemblMetazoa" id="SMAR015582-PA"/>
    </source>
</evidence>
<keyword evidence="8" id="KW-1185">Reference proteome</keyword>
<dbReference type="PANTHER" id="PTHR10159:SF528">
    <property type="entry name" value="PUCKERED, ISOFORM A"/>
    <property type="match status" value="1"/>
</dbReference>
<keyword evidence="4" id="KW-0904">Protein phosphatase</keyword>
<dbReference type="GO" id="GO:0008330">
    <property type="term" value="F:protein tyrosine/threonine phosphatase activity"/>
    <property type="evidence" value="ECO:0007669"/>
    <property type="project" value="TreeGrafter"/>
</dbReference>
<organism evidence="7 8">
    <name type="scientific">Strigamia maritima</name>
    <name type="common">European centipede</name>
    <name type="synonym">Geophilus maritimus</name>
    <dbReference type="NCBI Taxonomy" id="126957"/>
    <lineage>
        <taxon>Eukaryota</taxon>
        <taxon>Metazoa</taxon>
        <taxon>Ecdysozoa</taxon>
        <taxon>Arthropoda</taxon>
        <taxon>Myriapoda</taxon>
        <taxon>Chilopoda</taxon>
        <taxon>Pleurostigmophora</taxon>
        <taxon>Geophilomorpha</taxon>
        <taxon>Linotaeniidae</taxon>
        <taxon>Strigamia</taxon>
    </lineage>
</organism>
<dbReference type="InterPro" id="IPR029021">
    <property type="entry name" value="Prot-tyrosine_phosphatase-like"/>
</dbReference>
<dbReference type="Pfam" id="PF00782">
    <property type="entry name" value="DSPc"/>
    <property type="match status" value="1"/>
</dbReference>
<dbReference type="EnsemblMetazoa" id="SMAR015582-RA">
    <property type="protein sequence ID" value="SMAR015582-PA"/>
    <property type="gene ID" value="SMAR015582"/>
</dbReference>
<evidence type="ECO:0000259" key="5">
    <source>
        <dbReference type="PROSITE" id="PS50054"/>
    </source>
</evidence>
<dbReference type="Proteomes" id="UP000014500">
    <property type="component" value="Unassembled WGS sequence"/>
</dbReference>
<dbReference type="Gene3D" id="3.90.190.10">
    <property type="entry name" value="Protein tyrosine phosphatase superfamily"/>
    <property type="match status" value="1"/>
</dbReference>
<dbReference type="GO" id="GO:0043409">
    <property type="term" value="P:negative regulation of MAPK cascade"/>
    <property type="evidence" value="ECO:0007669"/>
    <property type="project" value="TreeGrafter"/>
</dbReference>